<protein>
    <submittedName>
        <fullName evidence="2">Uncharacterized protein</fullName>
    </submittedName>
</protein>
<evidence type="ECO:0000313" key="3">
    <source>
        <dbReference type="Proteomes" id="UP001558652"/>
    </source>
</evidence>
<proteinExistence type="predicted"/>
<organism evidence="2 3">
    <name type="scientific">Ranatra chinensis</name>
    <dbReference type="NCBI Taxonomy" id="642074"/>
    <lineage>
        <taxon>Eukaryota</taxon>
        <taxon>Metazoa</taxon>
        <taxon>Ecdysozoa</taxon>
        <taxon>Arthropoda</taxon>
        <taxon>Hexapoda</taxon>
        <taxon>Insecta</taxon>
        <taxon>Pterygota</taxon>
        <taxon>Neoptera</taxon>
        <taxon>Paraneoptera</taxon>
        <taxon>Hemiptera</taxon>
        <taxon>Heteroptera</taxon>
        <taxon>Panheteroptera</taxon>
        <taxon>Nepomorpha</taxon>
        <taxon>Nepidae</taxon>
        <taxon>Ranatrinae</taxon>
        <taxon>Ranatra</taxon>
    </lineage>
</organism>
<comment type="caution">
    <text evidence="2">The sequence shown here is derived from an EMBL/GenBank/DDBJ whole genome shotgun (WGS) entry which is preliminary data.</text>
</comment>
<dbReference type="AlphaFoldDB" id="A0ABD0Y4J3"/>
<evidence type="ECO:0000256" key="1">
    <source>
        <dbReference type="SAM" id="MobiDB-lite"/>
    </source>
</evidence>
<feature type="compositionally biased region" description="Polar residues" evidence="1">
    <location>
        <begin position="199"/>
        <end position="213"/>
    </location>
</feature>
<sequence>MFHKNKTQETTENVPAAGVSSIFLPSCFIFPSGILSRNSRGTGNSEISDVRRFTVSPRMVLPQNVVSILALATAMQERGVTAAVSTRVPSGPQPPQQPSMTSSGDMPQQPSQAQRSIPPQRRPRGWEFIGSLDGLLASGHVQARILKSTPVCAVNGVQTSILKSTTGVNTGFRCSDWVIADVVTPRESPGSLRHHCQKGDQSSSGHPQPTTSIPMAPAAQLETPSAALFVPETSSINSFNSAYPFERPKRRPKLPSYLARPVSFAICILRGHLLGGKEHQVGTKCGAKLLQDTRTGGREGSCISHCRHRPQLPSALTPTASVTFPLAAAPFCLALLLSARNISPPPCTLFFIVPAFSGLRLVGLPLRPPFHIRGCTGTSPYRVIYDPGPNKITITGRLDLPVPRHDANAAVCLFNDRVDFPNDIGRLFSFSGLARPPREERKYRDRFEGIRGYPSVALLWGGVFPSARESTFHETRGPLDSTSRRHLSPQDGPTSESEIFATGFVPSCKKIIWGKGVQPEYPRVGSKTLEGSSCSKISGRRDGGTEGAQRVANVTAEVVVDGVFIAVAKVLSLTLLTENLVTIANQVVKVSSQPKEMKSKYVRFMIACSGESVSHQFRLSSASSGDF</sequence>
<feature type="region of interest" description="Disordered" evidence="1">
    <location>
        <begin position="82"/>
        <end position="124"/>
    </location>
</feature>
<name>A0ABD0Y4J3_9HEMI</name>
<reference evidence="2 3" key="1">
    <citation type="submission" date="2024-07" db="EMBL/GenBank/DDBJ databases">
        <title>Chromosome-level genome assembly of the water stick insect Ranatra chinensis (Heteroptera: Nepidae).</title>
        <authorList>
            <person name="Liu X."/>
        </authorList>
    </citation>
    <scope>NUCLEOTIDE SEQUENCE [LARGE SCALE GENOMIC DNA]</scope>
    <source>
        <strain evidence="2">Cailab_2021Rc</strain>
        <tissue evidence="2">Muscle</tissue>
    </source>
</reference>
<evidence type="ECO:0000313" key="2">
    <source>
        <dbReference type="EMBL" id="KAL1122328.1"/>
    </source>
</evidence>
<feature type="region of interest" description="Disordered" evidence="1">
    <location>
        <begin position="187"/>
        <end position="214"/>
    </location>
</feature>
<gene>
    <name evidence="2" type="ORF">AAG570_003733</name>
</gene>
<keyword evidence="3" id="KW-1185">Reference proteome</keyword>
<dbReference type="EMBL" id="JBFDAA010000014">
    <property type="protein sequence ID" value="KAL1122328.1"/>
    <property type="molecule type" value="Genomic_DNA"/>
</dbReference>
<dbReference type="Proteomes" id="UP001558652">
    <property type="component" value="Unassembled WGS sequence"/>
</dbReference>
<feature type="compositionally biased region" description="Polar residues" evidence="1">
    <location>
        <begin position="99"/>
        <end position="117"/>
    </location>
</feature>
<accession>A0ABD0Y4J3</accession>
<feature type="region of interest" description="Disordered" evidence="1">
    <location>
        <begin position="471"/>
        <end position="496"/>
    </location>
</feature>